<dbReference type="InterPro" id="IPR007259">
    <property type="entry name" value="GCP"/>
</dbReference>
<dbReference type="InterPro" id="IPR041470">
    <property type="entry name" value="GCP_N"/>
</dbReference>
<comment type="caution">
    <text evidence="10">The sequence shown here is derived from an EMBL/GenBank/DDBJ whole genome shotgun (WGS) entry which is preliminary data.</text>
</comment>
<dbReference type="GO" id="GO:0043015">
    <property type="term" value="F:gamma-tubulin binding"/>
    <property type="evidence" value="ECO:0007669"/>
    <property type="project" value="InterPro"/>
</dbReference>
<dbReference type="GO" id="GO:0051225">
    <property type="term" value="P:spindle assembly"/>
    <property type="evidence" value="ECO:0007669"/>
    <property type="project" value="TreeGrafter"/>
</dbReference>
<dbReference type="GO" id="GO:0000930">
    <property type="term" value="C:gamma-tubulin complex"/>
    <property type="evidence" value="ECO:0007669"/>
    <property type="project" value="TreeGrafter"/>
</dbReference>
<keyword evidence="11" id="KW-1185">Reference proteome</keyword>
<proteinExistence type="inferred from homology"/>
<evidence type="ECO:0000256" key="6">
    <source>
        <dbReference type="SAM" id="Coils"/>
    </source>
</evidence>
<name>A0AAV8UIA6_9RHOD</name>
<keyword evidence="3 5" id="KW-0493">Microtubule</keyword>
<keyword evidence="4 5" id="KW-0206">Cytoskeleton</keyword>
<dbReference type="InterPro" id="IPR042241">
    <property type="entry name" value="GCP_C_sf"/>
</dbReference>
<evidence type="ECO:0000256" key="2">
    <source>
        <dbReference type="ARBA" id="ARBA00022490"/>
    </source>
</evidence>
<comment type="similarity">
    <text evidence="1 5">Belongs to the TUBGCP family.</text>
</comment>
<dbReference type="Gene3D" id="1.20.120.1900">
    <property type="entry name" value="Gamma-tubulin complex, C-terminal domain"/>
    <property type="match status" value="1"/>
</dbReference>
<dbReference type="InterPro" id="IPR040457">
    <property type="entry name" value="GCP_C"/>
</dbReference>
<feature type="region of interest" description="Disordered" evidence="7">
    <location>
        <begin position="28"/>
        <end position="51"/>
    </location>
</feature>
<dbReference type="GO" id="GO:0051321">
    <property type="term" value="P:meiotic cell cycle"/>
    <property type="evidence" value="ECO:0007669"/>
    <property type="project" value="TreeGrafter"/>
</dbReference>
<dbReference type="GO" id="GO:0051011">
    <property type="term" value="F:microtubule minus-end binding"/>
    <property type="evidence" value="ECO:0007669"/>
    <property type="project" value="TreeGrafter"/>
</dbReference>
<feature type="coiled-coil region" evidence="6">
    <location>
        <begin position="171"/>
        <end position="198"/>
    </location>
</feature>
<dbReference type="GO" id="GO:0000278">
    <property type="term" value="P:mitotic cell cycle"/>
    <property type="evidence" value="ECO:0007669"/>
    <property type="project" value="TreeGrafter"/>
</dbReference>
<dbReference type="GO" id="GO:0007020">
    <property type="term" value="P:microtubule nucleation"/>
    <property type="evidence" value="ECO:0007669"/>
    <property type="project" value="InterPro"/>
</dbReference>
<dbReference type="GO" id="GO:0005874">
    <property type="term" value="C:microtubule"/>
    <property type="evidence" value="ECO:0007669"/>
    <property type="project" value="UniProtKB-KW"/>
</dbReference>
<protein>
    <recommendedName>
        <fullName evidence="5">Spindle pole body component</fullName>
    </recommendedName>
</protein>
<evidence type="ECO:0000313" key="11">
    <source>
        <dbReference type="Proteomes" id="UP001157974"/>
    </source>
</evidence>
<evidence type="ECO:0000256" key="4">
    <source>
        <dbReference type="ARBA" id="ARBA00023212"/>
    </source>
</evidence>
<gene>
    <name evidence="10" type="ORF">NDN08_006634</name>
</gene>
<dbReference type="EMBL" id="JAMWBK010000009">
    <property type="protein sequence ID" value="KAJ8902226.1"/>
    <property type="molecule type" value="Genomic_DNA"/>
</dbReference>
<evidence type="ECO:0000256" key="3">
    <source>
        <dbReference type="ARBA" id="ARBA00022701"/>
    </source>
</evidence>
<dbReference type="GO" id="GO:0031122">
    <property type="term" value="P:cytoplasmic microtubule organization"/>
    <property type="evidence" value="ECO:0007669"/>
    <property type="project" value="TreeGrafter"/>
</dbReference>
<keyword evidence="6" id="KW-0175">Coiled coil</keyword>
<evidence type="ECO:0000313" key="10">
    <source>
        <dbReference type="EMBL" id="KAJ8902226.1"/>
    </source>
</evidence>
<dbReference type="Proteomes" id="UP001157974">
    <property type="component" value="Unassembled WGS sequence"/>
</dbReference>
<evidence type="ECO:0000259" key="9">
    <source>
        <dbReference type="Pfam" id="PF17681"/>
    </source>
</evidence>
<evidence type="ECO:0000259" key="8">
    <source>
        <dbReference type="Pfam" id="PF04130"/>
    </source>
</evidence>
<dbReference type="GO" id="GO:0000922">
    <property type="term" value="C:spindle pole"/>
    <property type="evidence" value="ECO:0007669"/>
    <property type="project" value="InterPro"/>
</dbReference>
<dbReference type="Pfam" id="PF17681">
    <property type="entry name" value="GCP_N_terminal"/>
    <property type="match status" value="1"/>
</dbReference>
<dbReference type="PANTHER" id="PTHR19302:SF13">
    <property type="entry name" value="GAMMA-TUBULIN COMPLEX COMPONENT 2"/>
    <property type="match status" value="1"/>
</dbReference>
<dbReference type="PANTHER" id="PTHR19302">
    <property type="entry name" value="GAMMA TUBULIN COMPLEX PROTEIN"/>
    <property type="match status" value="1"/>
</dbReference>
<keyword evidence="2 5" id="KW-0963">Cytoplasm</keyword>
<feature type="domain" description="Gamma tubulin complex component C-terminal" evidence="8">
    <location>
        <begin position="395"/>
        <end position="732"/>
    </location>
</feature>
<evidence type="ECO:0000256" key="7">
    <source>
        <dbReference type="SAM" id="MobiDB-lite"/>
    </source>
</evidence>
<dbReference type="AlphaFoldDB" id="A0AAV8UIA6"/>
<evidence type="ECO:0000256" key="5">
    <source>
        <dbReference type="RuleBase" id="RU363050"/>
    </source>
</evidence>
<comment type="subcellular location">
    <subcellularLocation>
        <location evidence="5">Cytoplasm</location>
        <location evidence="5">Cytoskeleton</location>
        <location evidence="5">Microtubule organizing center</location>
    </subcellularLocation>
</comment>
<sequence>MVRGDGYTLDPDLRRKLNAVLTPGRGERKFDLDEIGDDGGAGEDGGGDLDQTASRVNISEYLSECAREEGGRKVKSLAGMSFEAQEVVVAEDLLDALLGSPGDFVTVRRDGGKDEKRDRSKGSFVFELARKCEAAEPICELSNQILTFSSDYVEILSFVQDCESLEAGFVLQSLSSAVRELIREYETLILQLEETLHEGRLSLQRMFYVLRPMMKSLKSLALISRILVGKKGLRAFLVLEREWKAGEERRQILSYLLSRSAICIFDFINTWMMKGQIDDPGHEFFLDEKSDLKKEALNRDLNSSYWEQRYRIKPEVVPSFLQGHVDKILLAGKYVNVLRECKVHLEVKNMQAEVFTESFQFGSPESEYKLAKYVTSAFEFASTSLVNYIVRDLDLFGRLQSIKRYFLLDQGDFLSHFLEISREELSKPASKTLTVKLSSLLELAIRTSSSKDSSYKDDLTCSLHSTTVVDQLLRIVNMTGQPHETGRNKNKEFYAFEAFSVDYQVSWPLNLIISRKAITKYQLLFRHLFHCKYVESTLCSSWTTQQTLKGIDSKSIFANSFVLFGRMLNFVQSYLYYMQVEVIEPASQSLRSRMSREDMSIDNMMFLHDDFLGTCVKDCILTNAKILQIITNLLSVCMLFANYSDRFTNSAMEEAYAWKGDPDARETVTMDPIADLQGIAWDNRFHETVAKFKKNFDAHLAQLLEVLGAFAQGEVEPHLSSLCSRLDSSGYYAASVSREEVDWRM</sequence>
<feature type="compositionally biased region" description="Acidic residues" evidence="7">
    <location>
        <begin position="33"/>
        <end position="47"/>
    </location>
</feature>
<organism evidence="10 11">
    <name type="scientific">Rhodosorus marinus</name>
    <dbReference type="NCBI Taxonomy" id="101924"/>
    <lineage>
        <taxon>Eukaryota</taxon>
        <taxon>Rhodophyta</taxon>
        <taxon>Stylonematophyceae</taxon>
        <taxon>Stylonematales</taxon>
        <taxon>Stylonemataceae</taxon>
        <taxon>Rhodosorus</taxon>
    </lineage>
</organism>
<dbReference type="Pfam" id="PF04130">
    <property type="entry name" value="GCP_C_terminal"/>
    <property type="match status" value="1"/>
</dbReference>
<accession>A0AAV8UIA6</accession>
<reference evidence="10 11" key="1">
    <citation type="journal article" date="2023" name="Nat. Commun.">
        <title>Origin of minicircular mitochondrial genomes in red algae.</title>
        <authorList>
            <person name="Lee Y."/>
            <person name="Cho C.H."/>
            <person name="Lee Y.M."/>
            <person name="Park S.I."/>
            <person name="Yang J.H."/>
            <person name="West J.A."/>
            <person name="Bhattacharya D."/>
            <person name="Yoon H.S."/>
        </authorList>
    </citation>
    <scope>NUCLEOTIDE SEQUENCE [LARGE SCALE GENOMIC DNA]</scope>
    <source>
        <strain evidence="10 11">CCMP1338</strain>
        <tissue evidence="10">Whole cell</tissue>
    </source>
</reference>
<evidence type="ECO:0000256" key="1">
    <source>
        <dbReference type="ARBA" id="ARBA00010337"/>
    </source>
</evidence>
<feature type="domain" description="Gamma tubulin complex component protein N-terminal" evidence="9">
    <location>
        <begin position="91"/>
        <end position="390"/>
    </location>
</feature>